<dbReference type="Proteomes" id="UP001230915">
    <property type="component" value="Unassembled WGS sequence"/>
</dbReference>
<dbReference type="InterPro" id="IPR051449">
    <property type="entry name" value="ABC-2_transporter_component"/>
</dbReference>
<evidence type="ECO:0000313" key="8">
    <source>
        <dbReference type="Proteomes" id="UP001230915"/>
    </source>
</evidence>
<evidence type="ECO:0000256" key="3">
    <source>
        <dbReference type="ARBA" id="ARBA00022692"/>
    </source>
</evidence>
<evidence type="ECO:0000256" key="5">
    <source>
        <dbReference type="ARBA" id="ARBA00023136"/>
    </source>
</evidence>
<comment type="subcellular location">
    <subcellularLocation>
        <location evidence="1">Cell membrane</location>
        <topology evidence="1">Multi-pass membrane protein</topology>
    </subcellularLocation>
</comment>
<name>A0ABU0ZXE9_9FLAO</name>
<keyword evidence="3 6" id="KW-0812">Transmembrane</keyword>
<evidence type="ECO:0000256" key="6">
    <source>
        <dbReference type="SAM" id="Phobius"/>
    </source>
</evidence>
<feature type="transmembrane region" description="Helical" evidence="6">
    <location>
        <begin position="139"/>
        <end position="158"/>
    </location>
</feature>
<evidence type="ECO:0000256" key="4">
    <source>
        <dbReference type="ARBA" id="ARBA00022989"/>
    </source>
</evidence>
<feature type="transmembrane region" description="Helical" evidence="6">
    <location>
        <begin position="12"/>
        <end position="36"/>
    </location>
</feature>
<keyword evidence="4 6" id="KW-1133">Transmembrane helix</keyword>
<dbReference type="PANTHER" id="PTHR30294:SF29">
    <property type="entry name" value="MULTIDRUG ABC TRANSPORTER PERMEASE YBHS-RELATED"/>
    <property type="match status" value="1"/>
</dbReference>
<dbReference type="EMBL" id="JAVHUL010000001">
    <property type="protein sequence ID" value="MDQ7916140.1"/>
    <property type="molecule type" value="Genomic_DNA"/>
</dbReference>
<feature type="transmembrane region" description="Helical" evidence="6">
    <location>
        <begin position="165"/>
        <end position="182"/>
    </location>
</feature>
<organism evidence="7 8">
    <name type="scientific">Mesonia profundi</name>
    <dbReference type="NCBI Taxonomy" id="3070998"/>
    <lineage>
        <taxon>Bacteria</taxon>
        <taxon>Pseudomonadati</taxon>
        <taxon>Bacteroidota</taxon>
        <taxon>Flavobacteriia</taxon>
        <taxon>Flavobacteriales</taxon>
        <taxon>Flavobacteriaceae</taxon>
        <taxon>Mesonia</taxon>
    </lineage>
</organism>
<keyword evidence="5 6" id="KW-0472">Membrane</keyword>
<proteinExistence type="predicted"/>
<evidence type="ECO:0000313" key="7">
    <source>
        <dbReference type="EMBL" id="MDQ7916140.1"/>
    </source>
</evidence>
<sequence>MKAIFLKEINSFFSSTIGYLVIGVFLVICGLFLWIFNGDFNMLDQGFANLSPFFLLAPWVFLFLIPAITMRSIAEEKKQGTLEILLTQPITKWQLILGKYFGAFTLSVLALIPTLLYVFTMYQLGKPEGNIDLGVVGGSYAGLFFLSATYTSIGIFASSLTENQIVSFILAVLLCFLLYFGFEGISNFDIFKSEAYSLEYFGLSYHYKSISRGVIDTRDLIYFISVIFLFLSLTKLNLEKENK</sequence>
<feature type="transmembrane region" description="Helical" evidence="6">
    <location>
        <begin position="95"/>
        <end position="119"/>
    </location>
</feature>
<feature type="transmembrane region" description="Helical" evidence="6">
    <location>
        <begin position="220"/>
        <end position="238"/>
    </location>
</feature>
<keyword evidence="2" id="KW-1003">Cell membrane</keyword>
<dbReference type="RefSeq" id="WP_308862747.1">
    <property type="nucleotide sequence ID" value="NZ_JAVHUL010000001.1"/>
</dbReference>
<dbReference type="Pfam" id="PF12679">
    <property type="entry name" value="ABC2_membrane_2"/>
    <property type="match status" value="1"/>
</dbReference>
<evidence type="ECO:0000256" key="1">
    <source>
        <dbReference type="ARBA" id="ARBA00004651"/>
    </source>
</evidence>
<gene>
    <name evidence="7" type="primary">gldF</name>
    <name evidence="7" type="ORF">RBU60_01020</name>
</gene>
<dbReference type="InterPro" id="IPR019860">
    <property type="entry name" value="Motility-assoc_ABC_perm_GldF"/>
</dbReference>
<comment type="caution">
    <text evidence="7">The sequence shown here is derived from an EMBL/GenBank/DDBJ whole genome shotgun (WGS) entry which is preliminary data.</text>
</comment>
<evidence type="ECO:0000256" key="2">
    <source>
        <dbReference type="ARBA" id="ARBA00022475"/>
    </source>
</evidence>
<keyword evidence="8" id="KW-1185">Reference proteome</keyword>
<dbReference type="NCBIfam" id="TIGR03518">
    <property type="entry name" value="ABC_perm_GldF"/>
    <property type="match status" value="1"/>
</dbReference>
<reference evidence="7 8" key="1">
    <citation type="submission" date="2023-08" db="EMBL/GenBank/DDBJ databases">
        <title>Mesonia sp. MT50, isolated from deep-sea sediment of the Mariana Trench.</title>
        <authorList>
            <person name="Fu H."/>
        </authorList>
    </citation>
    <scope>NUCLEOTIDE SEQUENCE [LARGE SCALE GENOMIC DNA]</scope>
    <source>
        <strain evidence="7 8">MT50</strain>
    </source>
</reference>
<feature type="transmembrane region" description="Helical" evidence="6">
    <location>
        <begin position="56"/>
        <end position="74"/>
    </location>
</feature>
<dbReference type="PANTHER" id="PTHR30294">
    <property type="entry name" value="MEMBRANE COMPONENT OF ABC TRANSPORTER YHHJ-RELATED"/>
    <property type="match status" value="1"/>
</dbReference>
<accession>A0ABU0ZXE9</accession>
<protein>
    <submittedName>
        <fullName evidence="7">Gliding motility-associated ABC transporter permease subunit GldF</fullName>
    </submittedName>
</protein>